<reference evidence="2 3" key="1">
    <citation type="journal article" date="2020" name="bioRxiv">
        <title>Whole genome comparisons of ergot fungi reveals the divergence and evolution of species within the genus Claviceps are the result of varying mechanisms driving genome evolution and host range expansion.</title>
        <authorList>
            <person name="Wyka S.A."/>
            <person name="Mondo S.J."/>
            <person name="Liu M."/>
            <person name="Dettman J."/>
            <person name="Nalam V."/>
            <person name="Broders K.D."/>
        </authorList>
    </citation>
    <scope>NUCLEOTIDE SEQUENCE [LARGE SCALE GENOMIC DNA]</scope>
    <source>
        <strain evidence="2 3">CCC 1485</strain>
    </source>
</reference>
<evidence type="ECO:0000313" key="2">
    <source>
        <dbReference type="EMBL" id="KAG5928391.1"/>
    </source>
</evidence>
<dbReference type="AlphaFoldDB" id="A0A9P7SBV3"/>
<feature type="region of interest" description="Disordered" evidence="1">
    <location>
        <begin position="64"/>
        <end position="88"/>
    </location>
</feature>
<protein>
    <submittedName>
        <fullName evidence="2">Uncharacterized protein</fullName>
    </submittedName>
</protein>
<proteinExistence type="predicted"/>
<accession>A0A9P7SBV3</accession>
<evidence type="ECO:0000313" key="3">
    <source>
        <dbReference type="Proteomes" id="UP000706124"/>
    </source>
</evidence>
<dbReference type="EMBL" id="SRPO01000925">
    <property type="protein sequence ID" value="KAG5928391.1"/>
    <property type="molecule type" value="Genomic_DNA"/>
</dbReference>
<feature type="compositionally biased region" description="Basic and acidic residues" evidence="1">
    <location>
        <begin position="77"/>
        <end position="88"/>
    </location>
</feature>
<keyword evidence="3" id="KW-1185">Reference proteome</keyword>
<gene>
    <name evidence="2" type="ORF">E4U60_007783</name>
</gene>
<dbReference type="Proteomes" id="UP000706124">
    <property type="component" value="Unassembled WGS sequence"/>
</dbReference>
<comment type="caution">
    <text evidence="2">The sequence shown here is derived from an EMBL/GenBank/DDBJ whole genome shotgun (WGS) entry which is preliminary data.</text>
</comment>
<evidence type="ECO:0000256" key="1">
    <source>
        <dbReference type="SAM" id="MobiDB-lite"/>
    </source>
</evidence>
<feature type="non-terminal residue" evidence="2">
    <location>
        <position position="88"/>
    </location>
</feature>
<organism evidence="2 3">
    <name type="scientific">Claviceps pazoutovae</name>
    <dbReference type="NCBI Taxonomy" id="1649127"/>
    <lineage>
        <taxon>Eukaryota</taxon>
        <taxon>Fungi</taxon>
        <taxon>Dikarya</taxon>
        <taxon>Ascomycota</taxon>
        <taxon>Pezizomycotina</taxon>
        <taxon>Sordariomycetes</taxon>
        <taxon>Hypocreomycetidae</taxon>
        <taxon>Hypocreales</taxon>
        <taxon>Clavicipitaceae</taxon>
        <taxon>Claviceps</taxon>
    </lineage>
</organism>
<name>A0A9P7SBV3_9HYPO</name>
<sequence>MASTDNQETPQWARQLSEQFSELQLRIDNIAASTTPVPTSERLETPVISVFCGTGFKSTGFASSKKLDPYGDSQDADNPKFDPKARET</sequence>